<dbReference type="Pfam" id="PF02653">
    <property type="entry name" value="BPD_transp_2"/>
    <property type="match status" value="1"/>
</dbReference>
<feature type="transmembrane region" description="Helical" evidence="11">
    <location>
        <begin position="361"/>
        <end position="383"/>
    </location>
</feature>
<gene>
    <name evidence="12" type="ORF">G4Y79_04890</name>
</gene>
<dbReference type="PANTHER" id="PTHR32196:SF32">
    <property type="entry name" value="XYLOSE TRANSPORT SYSTEM PERMEASE PROTEIN XYLH"/>
    <property type="match status" value="1"/>
</dbReference>
<keyword evidence="8 11" id="KW-0472">Membrane</keyword>
<feature type="transmembrane region" description="Helical" evidence="11">
    <location>
        <begin position="305"/>
        <end position="324"/>
    </location>
</feature>
<accession>A0A7S8EB48</accession>
<dbReference type="KEGG" id="pmet:G4Y79_04890"/>
<keyword evidence="7 11" id="KW-1133">Transmembrane helix</keyword>
<evidence type="ECO:0000256" key="5">
    <source>
        <dbReference type="ARBA" id="ARBA00022597"/>
    </source>
</evidence>
<comment type="subcellular location">
    <subcellularLocation>
        <location evidence="1">Cell membrane</location>
        <topology evidence="1">Multi-pass membrane protein</topology>
    </subcellularLocation>
</comment>
<evidence type="ECO:0000256" key="9">
    <source>
        <dbReference type="ARBA" id="ARBA00035611"/>
    </source>
</evidence>
<keyword evidence="4" id="KW-0997">Cell inner membrane</keyword>
<comment type="function">
    <text evidence="9">Part of the binding-protein-dependent transport system for D-xylose. Probably responsible for the translocation of the substrate across the membrane.</text>
</comment>
<protein>
    <recommendedName>
        <fullName evidence="10">Xylose transport system permease protein XylH</fullName>
    </recommendedName>
</protein>
<dbReference type="CDD" id="cd06579">
    <property type="entry name" value="TM_PBP1_transp_AraH_like"/>
    <property type="match status" value="1"/>
</dbReference>
<organism evidence="12 13">
    <name type="scientific">Phototrophicus methaneseepsis</name>
    <dbReference type="NCBI Taxonomy" id="2710758"/>
    <lineage>
        <taxon>Bacteria</taxon>
        <taxon>Bacillati</taxon>
        <taxon>Chloroflexota</taxon>
        <taxon>Candidatus Thermofontia</taxon>
        <taxon>Phototrophicales</taxon>
        <taxon>Phototrophicaceae</taxon>
        <taxon>Phototrophicus</taxon>
    </lineage>
</organism>
<dbReference type="GO" id="GO:0022857">
    <property type="term" value="F:transmembrane transporter activity"/>
    <property type="evidence" value="ECO:0007669"/>
    <property type="project" value="InterPro"/>
</dbReference>
<sequence>MLSSQNLQKVWQSDNRLIVFLRNVQKTVQGNIREYGMFIALFVIMAYFSIETDGLFISSRNLSNLFNQTGYIAVLGVGMTLVIVIRHIDLSVGFLSGFLGAIAAIALRDWDLPVYLVIPLVLALGSLAGLFSGFLVAQMKIPAFVATLAGFLAYRGGILLLTESTGTIIISDDVYNAIGNGYIPDISMGGFLPEMHKLTLLIGLIGIIFYFIGQINDRRKKLAYNFEVVSLDMFILRLVFVAALVGWVFWQLAAFNGLSWTVVIVMAVVLIYDFVSNRTVLGRHIYAVGGNPEAAELSGINVKRITYIVFASMGMLSGLSGILFSSRLQSATTTAGTLFELDAIAAAYIGGVSAAGGIGKVTGALVGALVIISLTSGMNLMGIGIASQYVVRGAVLAAAVIFDVATRNRRG</sequence>
<keyword evidence="13" id="KW-1185">Reference proteome</keyword>
<feature type="transmembrane region" description="Helical" evidence="11">
    <location>
        <begin position="143"/>
        <end position="162"/>
    </location>
</feature>
<evidence type="ECO:0000256" key="2">
    <source>
        <dbReference type="ARBA" id="ARBA00022448"/>
    </source>
</evidence>
<dbReference type="PANTHER" id="PTHR32196">
    <property type="entry name" value="ABC TRANSPORTER PERMEASE PROTEIN YPHD-RELATED-RELATED"/>
    <property type="match status" value="1"/>
</dbReference>
<evidence type="ECO:0000256" key="10">
    <source>
        <dbReference type="ARBA" id="ARBA00035686"/>
    </source>
</evidence>
<feature type="transmembrane region" description="Helical" evidence="11">
    <location>
        <begin position="234"/>
        <end position="252"/>
    </location>
</feature>
<name>A0A7S8EB48_9CHLR</name>
<evidence type="ECO:0000256" key="1">
    <source>
        <dbReference type="ARBA" id="ARBA00004651"/>
    </source>
</evidence>
<evidence type="ECO:0000256" key="7">
    <source>
        <dbReference type="ARBA" id="ARBA00022989"/>
    </source>
</evidence>
<dbReference type="EMBL" id="CP062983">
    <property type="protein sequence ID" value="QPC83718.1"/>
    <property type="molecule type" value="Genomic_DNA"/>
</dbReference>
<feature type="transmembrane region" description="Helical" evidence="11">
    <location>
        <begin position="65"/>
        <end position="85"/>
    </location>
</feature>
<keyword evidence="6 11" id="KW-0812">Transmembrane</keyword>
<reference evidence="12 13" key="1">
    <citation type="submission" date="2020-02" db="EMBL/GenBank/DDBJ databases">
        <authorList>
            <person name="Zheng R.K."/>
            <person name="Sun C.M."/>
        </authorList>
    </citation>
    <scope>NUCLEOTIDE SEQUENCE [LARGE SCALE GENOMIC DNA]</scope>
    <source>
        <strain evidence="13">rifampicinis</strain>
    </source>
</reference>
<dbReference type="GO" id="GO:0005886">
    <property type="term" value="C:plasma membrane"/>
    <property type="evidence" value="ECO:0007669"/>
    <property type="project" value="UniProtKB-SubCell"/>
</dbReference>
<feature type="transmembrane region" description="Helical" evidence="11">
    <location>
        <begin position="389"/>
        <end position="406"/>
    </location>
</feature>
<keyword evidence="3" id="KW-1003">Cell membrane</keyword>
<evidence type="ECO:0000256" key="4">
    <source>
        <dbReference type="ARBA" id="ARBA00022519"/>
    </source>
</evidence>
<evidence type="ECO:0000313" key="12">
    <source>
        <dbReference type="EMBL" id="QPC83718.1"/>
    </source>
</evidence>
<feature type="transmembrane region" description="Helical" evidence="11">
    <location>
        <begin position="195"/>
        <end position="213"/>
    </location>
</feature>
<feature type="transmembrane region" description="Helical" evidence="11">
    <location>
        <begin position="92"/>
        <end position="108"/>
    </location>
</feature>
<feature type="transmembrane region" description="Helical" evidence="11">
    <location>
        <begin position="330"/>
        <end position="349"/>
    </location>
</feature>
<evidence type="ECO:0000256" key="3">
    <source>
        <dbReference type="ARBA" id="ARBA00022475"/>
    </source>
</evidence>
<evidence type="ECO:0000256" key="8">
    <source>
        <dbReference type="ARBA" id="ARBA00023136"/>
    </source>
</evidence>
<keyword evidence="2" id="KW-0813">Transport</keyword>
<proteinExistence type="predicted"/>
<feature type="transmembrane region" description="Helical" evidence="11">
    <location>
        <begin position="32"/>
        <end position="50"/>
    </location>
</feature>
<dbReference type="RefSeq" id="WP_195171782.1">
    <property type="nucleotide sequence ID" value="NZ_CP062983.1"/>
</dbReference>
<evidence type="ECO:0000256" key="11">
    <source>
        <dbReference type="SAM" id="Phobius"/>
    </source>
</evidence>
<feature type="transmembrane region" description="Helical" evidence="11">
    <location>
        <begin position="114"/>
        <end position="136"/>
    </location>
</feature>
<evidence type="ECO:0000313" key="13">
    <source>
        <dbReference type="Proteomes" id="UP000594468"/>
    </source>
</evidence>
<keyword evidence="5" id="KW-0762">Sugar transport</keyword>
<evidence type="ECO:0000256" key="6">
    <source>
        <dbReference type="ARBA" id="ARBA00022692"/>
    </source>
</evidence>
<feature type="transmembrane region" description="Helical" evidence="11">
    <location>
        <begin position="258"/>
        <end position="275"/>
    </location>
</feature>
<dbReference type="InterPro" id="IPR001851">
    <property type="entry name" value="ABC_transp_permease"/>
</dbReference>
<dbReference type="AlphaFoldDB" id="A0A7S8EB48"/>
<dbReference type="Proteomes" id="UP000594468">
    <property type="component" value="Chromosome"/>
</dbReference>